<keyword evidence="1" id="KW-0472">Membrane</keyword>
<protein>
    <recommendedName>
        <fullName evidence="4">DUF2975 domain-containing protein</fullName>
    </recommendedName>
</protein>
<evidence type="ECO:0008006" key="4">
    <source>
        <dbReference type="Google" id="ProtNLM"/>
    </source>
</evidence>
<dbReference type="EMBL" id="JBHUKU010000002">
    <property type="protein sequence ID" value="MFD2457385.1"/>
    <property type="molecule type" value="Genomic_DNA"/>
</dbReference>
<reference evidence="3" key="1">
    <citation type="journal article" date="2019" name="Int. J. Syst. Evol. Microbiol.">
        <title>The Global Catalogue of Microorganisms (GCM) 10K type strain sequencing project: providing services to taxonomists for standard genome sequencing and annotation.</title>
        <authorList>
            <consortium name="The Broad Institute Genomics Platform"/>
            <consortium name="The Broad Institute Genome Sequencing Center for Infectious Disease"/>
            <person name="Wu L."/>
            <person name="Ma J."/>
        </authorList>
    </citation>
    <scope>NUCLEOTIDE SEQUENCE [LARGE SCALE GENOMIC DNA]</scope>
    <source>
        <strain evidence="3">CGMCC 4.7643</strain>
    </source>
</reference>
<feature type="transmembrane region" description="Helical" evidence="1">
    <location>
        <begin position="20"/>
        <end position="41"/>
    </location>
</feature>
<dbReference type="Proteomes" id="UP001597419">
    <property type="component" value="Unassembled WGS sequence"/>
</dbReference>
<feature type="transmembrane region" description="Helical" evidence="1">
    <location>
        <begin position="102"/>
        <end position="119"/>
    </location>
</feature>
<keyword evidence="1" id="KW-1133">Transmembrane helix</keyword>
<gene>
    <name evidence="2" type="ORF">ACFSYJ_02195</name>
</gene>
<evidence type="ECO:0000256" key="1">
    <source>
        <dbReference type="SAM" id="Phobius"/>
    </source>
</evidence>
<name>A0ABW5GAP3_9PSEU</name>
<evidence type="ECO:0000313" key="2">
    <source>
        <dbReference type="EMBL" id="MFD2457385.1"/>
    </source>
</evidence>
<keyword evidence="3" id="KW-1185">Reference proteome</keyword>
<keyword evidence="1" id="KW-0812">Transmembrane</keyword>
<evidence type="ECO:0000313" key="3">
    <source>
        <dbReference type="Proteomes" id="UP001597419"/>
    </source>
</evidence>
<feature type="transmembrane region" description="Helical" evidence="1">
    <location>
        <begin position="181"/>
        <end position="200"/>
    </location>
</feature>
<organism evidence="2 3">
    <name type="scientific">Amycolatopsis samaneae</name>
    <dbReference type="NCBI Taxonomy" id="664691"/>
    <lineage>
        <taxon>Bacteria</taxon>
        <taxon>Bacillati</taxon>
        <taxon>Actinomycetota</taxon>
        <taxon>Actinomycetes</taxon>
        <taxon>Pseudonocardiales</taxon>
        <taxon>Pseudonocardiaceae</taxon>
        <taxon>Amycolatopsis</taxon>
    </lineage>
</organism>
<feature type="transmembrane region" description="Helical" evidence="1">
    <location>
        <begin position="139"/>
        <end position="161"/>
    </location>
</feature>
<dbReference type="RefSeq" id="WP_345388655.1">
    <property type="nucleotide sequence ID" value="NZ_BAABHG010000003.1"/>
</dbReference>
<sequence length="214" mass="22972">MSKTTKERNPFQPLRGIAEVLSVLFWLALIVAVWVNLHAVGWLPGVTPGPLCVDADGYVPAHITGDLGVPVKAGVEAHARIGSLCVEQPSGGQRFADIGAKLPPAVFLVGTMILLLHFLKTAARQGPYSDAIPGKLRLFGWYVLLGGPVSALLAALAQYSLRQSMVGELPTSSWLSGWMEFMPWWAVVTGAAALSFARVLRIGSRMREDLEGTV</sequence>
<comment type="caution">
    <text evidence="2">The sequence shown here is derived from an EMBL/GenBank/DDBJ whole genome shotgun (WGS) entry which is preliminary data.</text>
</comment>
<accession>A0ABW5GAP3</accession>
<proteinExistence type="predicted"/>